<comment type="similarity">
    <text evidence="1 5">Belongs to the Fmt family.</text>
</comment>
<evidence type="ECO:0000256" key="2">
    <source>
        <dbReference type="ARBA" id="ARBA00012261"/>
    </source>
</evidence>
<evidence type="ECO:0000313" key="9">
    <source>
        <dbReference type="Proteomes" id="UP000231503"/>
    </source>
</evidence>
<sequence length="309" mass="33774">MIKIIFFGTSSFGIPALEILEKAGMAPLLIVSTPDKPKGRKLQLSPSPVRVWAEEHSIPVITPSTLKDRDAVHAIQEKHADVFVVASYGKIIPKEILNIPPKGTINIHPSLLPLLRGPSPIQTAILKNAETGATLMLTDEEVDHGPILAQQALEAKNLSYPKLEQALAELGARMLADLLPAWVAGEITPKEQDHEKATYTKKIKKEDGHIDWKKSGAAIEREVRALNPWPGTYTFTDGKTRLIITKAHIENTSEKHPPGTVIKTKNGDFAIAASDTMLVIDSIKPEGKQNMTGKDFLRGNSFLSGEKLT</sequence>
<comment type="catalytic activity">
    <reaction evidence="5">
        <text>L-methionyl-tRNA(fMet) + (6R)-10-formyltetrahydrofolate = N-formyl-L-methionyl-tRNA(fMet) + (6S)-5,6,7,8-tetrahydrofolate + H(+)</text>
        <dbReference type="Rhea" id="RHEA:24380"/>
        <dbReference type="Rhea" id="RHEA-COMP:9952"/>
        <dbReference type="Rhea" id="RHEA-COMP:9953"/>
        <dbReference type="ChEBI" id="CHEBI:15378"/>
        <dbReference type="ChEBI" id="CHEBI:57453"/>
        <dbReference type="ChEBI" id="CHEBI:78530"/>
        <dbReference type="ChEBI" id="CHEBI:78844"/>
        <dbReference type="ChEBI" id="CHEBI:195366"/>
        <dbReference type="EC" id="2.1.2.9"/>
    </reaction>
</comment>
<dbReference type="SUPFAM" id="SSF53328">
    <property type="entry name" value="Formyltransferase"/>
    <property type="match status" value="1"/>
</dbReference>
<gene>
    <name evidence="5" type="primary">fmt</name>
    <name evidence="8" type="ORF">COU47_00185</name>
</gene>
<dbReference type="AlphaFoldDB" id="A0A2H0TGB5"/>
<reference evidence="9" key="1">
    <citation type="submission" date="2017-09" db="EMBL/GenBank/DDBJ databases">
        <title>Depth-based differentiation of microbial function through sediment-hosted aquifers and enrichment of novel symbionts in the deep terrestrial subsurface.</title>
        <authorList>
            <person name="Probst A.J."/>
            <person name="Ladd B."/>
            <person name="Jarett J.K."/>
            <person name="Geller-Mcgrath D.E."/>
            <person name="Sieber C.M.K."/>
            <person name="Emerson J.B."/>
            <person name="Anantharaman K."/>
            <person name="Thomas B.C."/>
            <person name="Malmstrom R."/>
            <person name="Stieglmeier M."/>
            <person name="Klingl A."/>
            <person name="Woyke T."/>
            <person name="Ryan C.M."/>
            <person name="Banfield J.F."/>
        </authorList>
    </citation>
    <scope>NUCLEOTIDE SEQUENCE [LARGE SCALE GENOMIC DNA]</scope>
</reference>
<dbReference type="InterPro" id="IPR041711">
    <property type="entry name" value="Met-tRNA-FMT_N"/>
</dbReference>
<dbReference type="Pfam" id="PF00551">
    <property type="entry name" value="Formyl_trans_N"/>
    <property type="match status" value="1"/>
</dbReference>
<proteinExistence type="inferred from homology"/>
<dbReference type="HAMAP" id="MF_00182">
    <property type="entry name" value="Formyl_trans"/>
    <property type="match status" value="1"/>
</dbReference>
<feature type="binding site" evidence="5">
    <location>
        <begin position="110"/>
        <end position="113"/>
    </location>
    <ligand>
        <name>(6S)-5,6,7,8-tetrahydrofolate</name>
        <dbReference type="ChEBI" id="CHEBI:57453"/>
    </ligand>
</feature>
<name>A0A2H0TGB5_9BACT</name>
<accession>A0A2H0TGB5</accession>
<dbReference type="InterPro" id="IPR005793">
    <property type="entry name" value="Formyl_trans_C"/>
</dbReference>
<dbReference type="Gene3D" id="3.40.50.12230">
    <property type="match status" value="1"/>
</dbReference>
<comment type="function">
    <text evidence="5">Attaches a formyl group to the free amino group of methionyl-tRNA(fMet). The formyl group appears to play a dual role in the initiator identity of N-formylmethionyl-tRNA by promoting its recognition by IF2 and preventing the misappropriation of this tRNA by the elongation apparatus.</text>
</comment>
<feature type="domain" description="Formyl transferase C-terminal" evidence="7">
    <location>
        <begin position="202"/>
        <end position="300"/>
    </location>
</feature>
<evidence type="ECO:0000259" key="6">
    <source>
        <dbReference type="Pfam" id="PF00551"/>
    </source>
</evidence>
<dbReference type="SUPFAM" id="SSF50486">
    <property type="entry name" value="FMT C-terminal domain-like"/>
    <property type="match status" value="1"/>
</dbReference>
<dbReference type="GO" id="GO:0005829">
    <property type="term" value="C:cytosol"/>
    <property type="evidence" value="ECO:0007669"/>
    <property type="project" value="TreeGrafter"/>
</dbReference>
<evidence type="ECO:0000256" key="1">
    <source>
        <dbReference type="ARBA" id="ARBA00010699"/>
    </source>
</evidence>
<dbReference type="InterPro" id="IPR005794">
    <property type="entry name" value="Fmt"/>
</dbReference>
<protein>
    <recommendedName>
        <fullName evidence="2 5">Methionyl-tRNA formyltransferase</fullName>
        <ecNumber evidence="2 5">2.1.2.9</ecNumber>
    </recommendedName>
</protein>
<dbReference type="PANTHER" id="PTHR11138">
    <property type="entry name" value="METHIONYL-TRNA FORMYLTRANSFERASE"/>
    <property type="match status" value="1"/>
</dbReference>
<dbReference type="InterPro" id="IPR036477">
    <property type="entry name" value="Formyl_transf_N_sf"/>
</dbReference>
<dbReference type="PANTHER" id="PTHR11138:SF5">
    <property type="entry name" value="METHIONYL-TRNA FORMYLTRANSFERASE, MITOCHONDRIAL"/>
    <property type="match status" value="1"/>
</dbReference>
<dbReference type="CDD" id="cd08646">
    <property type="entry name" value="FMT_core_Met-tRNA-FMT_N"/>
    <property type="match status" value="1"/>
</dbReference>
<dbReference type="CDD" id="cd08704">
    <property type="entry name" value="Met_tRNA_FMT_C"/>
    <property type="match status" value="1"/>
</dbReference>
<dbReference type="InterPro" id="IPR002376">
    <property type="entry name" value="Formyl_transf_N"/>
</dbReference>
<dbReference type="Pfam" id="PF02911">
    <property type="entry name" value="Formyl_trans_C"/>
    <property type="match status" value="1"/>
</dbReference>
<comment type="caution">
    <text evidence="8">The sequence shown here is derived from an EMBL/GenBank/DDBJ whole genome shotgun (WGS) entry which is preliminary data.</text>
</comment>
<evidence type="ECO:0000256" key="4">
    <source>
        <dbReference type="ARBA" id="ARBA00022917"/>
    </source>
</evidence>
<dbReference type="GO" id="GO:0004479">
    <property type="term" value="F:methionyl-tRNA formyltransferase activity"/>
    <property type="evidence" value="ECO:0007669"/>
    <property type="project" value="UniProtKB-UniRule"/>
</dbReference>
<feature type="domain" description="Formyl transferase N-terminal" evidence="6">
    <location>
        <begin position="3"/>
        <end position="176"/>
    </location>
</feature>
<dbReference type="EC" id="2.1.2.9" evidence="2 5"/>
<keyword evidence="3 5" id="KW-0808">Transferase</keyword>
<dbReference type="InterPro" id="IPR044135">
    <property type="entry name" value="Met-tRNA-FMT_C"/>
</dbReference>
<evidence type="ECO:0000256" key="5">
    <source>
        <dbReference type="HAMAP-Rule" id="MF_00182"/>
    </source>
</evidence>
<dbReference type="InterPro" id="IPR011034">
    <property type="entry name" value="Formyl_transferase-like_C_sf"/>
</dbReference>
<organism evidence="8 9">
    <name type="scientific">Candidatus Niyogibacteria bacterium CG10_big_fil_rev_8_21_14_0_10_46_36</name>
    <dbReference type="NCBI Taxonomy" id="1974726"/>
    <lineage>
        <taxon>Bacteria</taxon>
        <taxon>Candidatus Niyogiibacteriota</taxon>
    </lineage>
</organism>
<keyword evidence="4 5" id="KW-0648">Protein biosynthesis</keyword>
<dbReference type="Proteomes" id="UP000231503">
    <property type="component" value="Unassembled WGS sequence"/>
</dbReference>
<evidence type="ECO:0000256" key="3">
    <source>
        <dbReference type="ARBA" id="ARBA00022679"/>
    </source>
</evidence>
<dbReference type="NCBIfam" id="TIGR00460">
    <property type="entry name" value="fmt"/>
    <property type="match status" value="1"/>
</dbReference>
<dbReference type="EMBL" id="PFCO01000001">
    <property type="protein sequence ID" value="PIR69845.1"/>
    <property type="molecule type" value="Genomic_DNA"/>
</dbReference>
<evidence type="ECO:0000259" key="7">
    <source>
        <dbReference type="Pfam" id="PF02911"/>
    </source>
</evidence>
<evidence type="ECO:0000313" key="8">
    <source>
        <dbReference type="EMBL" id="PIR69845.1"/>
    </source>
</evidence>